<gene>
    <name evidence="2" type="ORF">LSAT_V11C400218610</name>
</gene>
<organism evidence="2 3">
    <name type="scientific">Lactuca sativa</name>
    <name type="common">Garden lettuce</name>
    <dbReference type="NCBI Taxonomy" id="4236"/>
    <lineage>
        <taxon>Eukaryota</taxon>
        <taxon>Viridiplantae</taxon>
        <taxon>Streptophyta</taxon>
        <taxon>Embryophyta</taxon>
        <taxon>Tracheophyta</taxon>
        <taxon>Spermatophyta</taxon>
        <taxon>Magnoliopsida</taxon>
        <taxon>eudicotyledons</taxon>
        <taxon>Gunneridae</taxon>
        <taxon>Pentapetalae</taxon>
        <taxon>asterids</taxon>
        <taxon>campanulids</taxon>
        <taxon>Asterales</taxon>
        <taxon>Asteraceae</taxon>
        <taxon>Cichorioideae</taxon>
        <taxon>Cichorieae</taxon>
        <taxon>Lactucinae</taxon>
        <taxon>Lactuca</taxon>
    </lineage>
</organism>
<dbReference type="Proteomes" id="UP000235145">
    <property type="component" value="Unassembled WGS sequence"/>
</dbReference>
<evidence type="ECO:0000313" key="3">
    <source>
        <dbReference type="Proteomes" id="UP000235145"/>
    </source>
</evidence>
<comment type="caution">
    <text evidence="2">The sequence shown here is derived from an EMBL/GenBank/DDBJ whole genome shotgun (WGS) entry which is preliminary data.</text>
</comment>
<name>A0A9R1VR90_LACSA</name>
<evidence type="ECO:0000313" key="2">
    <source>
        <dbReference type="EMBL" id="KAJ0211085.1"/>
    </source>
</evidence>
<accession>A0A9R1VR90</accession>
<sequence>MKHLPVGLLNIFNSEAEISVFYKVPISSQPETVPEILEAVQGGEWTEVAGLGVWYLFDALSDGDDGEVGGGNERGWTFGGEKGMLWSVGREKVVAGKGLAEVGGGATTTNTIITATGLIVAAHFGGLSNRRSFYPGFHHTTRINQHLIGFIFLFFIFISNFITSYIIKVK</sequence>
<keyword evidence="1" id="KW-1133">Transmembrane helix</keyword>
<keyword evidence="1" id="KW-0472">Membrane</keyword>
<keyword evidence="3" id="KW-1185">Reference proteome</keyword>
<keyword evidence="1" id="KW-0812">Transmembrane</keyword>
<dbReference type="AlphaFoldDB" id="A0A9R1VR90"/>
<proteinExistence type="predicted"/>
<reference evidence="2 3" key="1">
    <citation type="journal article" date="2017" name="Nat. Commun.">
        <title>Genome assembly with in vitro proximity ligation data and whole-genome triplication in lettuce.</title>
        <authorList>
            <person name="Reyes-Chin-Wo S."/>
            <person name="Wang Z."/>
            <person name="Yang X."/>
            <person name="Kozik A."/>
            <person name="Arikit S."/>
            <person name="Song C."/>
            <person name="Xia L."/>
            <person name="Froenicke L."/>
            <person name="Lavelle D.O."/>
            <person name="Truco M.J."/>
            <person name="Xia R."/>
            <person name="Zhu S."/>
            <person name="Xu C."/>
            <person name="Xu H."/>
            <person name="Xu X."/>
            <person name="Cox K."/>
            <person name="Korf I."/>
            <person name="Meyers B.C."/>
            <person name="Michelmore R.W."/>
        </authorList>
    </citation>
    <scope>NUCLEOTIDE SEQUENCE [LARGE SCALE GENOMIC DNA]</scope>
    <source>
        <strain evidence="3">cv. Salinas</strain>
        <tissue evidence="2">Seedlings</tissue>
    </source>
</reference>
<protein>
    <submittedName>
        <fullName evidence="2">Uncharacterized protein</fullName>
    </submittedName>
</protein>
<evidence type="ECO:0000256" key="1">
    <source>
        <dbReference type="SAM" id="Phobius"/>
    </source>
</evidence>
<dbReference type="EMBL" id="NBSK02000004">
    <property type="protein sequence ID" value="KAJ0211085.1"/>
    <property type="molecule type" value="Genomic_DNA"/>
</dbReference>
<feature type="transmembrane region" description="Helical" evidence="1">
    <location>
        <begin position="147"/>
        <end position="167"/>
    </location>
</feature>